<dbReference type="Pfam" id="PF00860">
    <property type="entry name" value="Xan_ur_permease"/>
    <property type="match status" value="1"/>
</dbReference>
<keyword evidence="6 8" id="KW-1133">Transmembrane helix</keyword>
<keyword evidence="4 8" id="KW-1003">Cell membrane</keyword>
<evidence type="ECO:0000256" key="6">
    <source>
        <dbReference type="ARBA" id="ARBA00022989"/>
    </source>
</evidence>
<keyword evidence="3 8" id="KW-0813">Transport</keyword>
<dbReference type="Proteomes" id="UP001082899">
    <property type="component" value="Unassembled WGS sequence"/>
</dbReference>
<proteinExistence type="inferred from homology"/>
<feature type="transmembrane region" description="Helical" evidence="9">
    <location>
        <begin position="51"/>
        <end position="70"/>
    </location>
</feature>
<protein>
    <submittedName>
        <fullName evidence="10">NCS2 family permease</fullName>
    </submittedName>
</protein>
<name>A0ABT3ZNX3_9BURK</name>
<dbReference type="EMBL" id="JAPMXC010000002">
    <property type="protein sequence ID" value="MCY0388102.1"/>
    <property type="molecule type" value="Genomic_DNA"/>
</dbReference>
<comment type="subcellular location">
    <subcellularLocation>
        <location evidence="1 8">Cell membrane</location>
        <topology evidence="1 8">Multi-pass membrane protein</topology>
    </subcellularLocation>
</comment>
<organism evidence="10 11">
    <name type="scientific">Robbsia betulipollinis</name>
    <dbReference type="NCBI Taxonomy" id="2981849"/>
    <lineage>
        <taxon>Bacteria</taxon>
        <taxon>Pseudomonadati</taxon>
        <taxon>Pseudomonadota</taxon>
        <taxon>Betaproteobacteria</taxon>
        <taxon>Burkholderiales</taxon>
        <taxon>Burkholderiaceae</taxon>
        <taxon>Robbsia</taxon>
    </lineage>
</organism>
<dbReference type="InterPro" id="IPR026033">
    <property type="entry name" value="Azg-like_bact_archaea"/>
</dbReference>
<feature type="transmembrane region" description="Helical" evidence="9">
    <location>
        <begin position="317"/>
        <end position="334"/>
    </location>
</feature>
<feature type="transmembrane region" description="Helical" evidence="9">
    <location>
        <begin position="236"/>
        <end position="262"/>
    </location>
</feature>
<evidence type="ECO:0000313" key="10">
    <source>
        <dbReference type="EMBL" id="MCY0388102.1"/>
    </source>
</evidence>
<evidence type="ECO:0000256" key="8">
    <source>
        <dbReference type="PIRNR" id="PIRNR005353"/>
    </source>
</evidence>
<evidence type="ECO:0000256" key="4">
    <source>
        <dbReference type="ARBA" id="ARBA00022475"/>
    </source>
</evidence>
<reference evidence="10" key="1">
    <citation type="submission" date="2022-11" db="EMBL/GenBank/DDBJ databases">
        <title>Robbsia betulipollinis sp. nov., isolated from pollen of birch (Betula pendula).</title>
        <authorList>
            <person name="Shi H."/>
            <person name="Ambika Manirajan B."/>
            <person name="Ratering S."/>
            <person name="Geissler-Plaum R."/>
            <person name="Schnell S."/>
        </authorList>
    </citation>
    <scope>NUCLEOTIDE SEQUENCE</scope>
    <source>
        <strain evidence="10">Bb-Pol-6</strain>
    </source>
</reference>
<keyword evidence="11" id="KW-1185">Reference proteome</keyword>
<feature type="transmembrane region" description="Helical" evidence="9">
    <location>
        <begin position="102"/>
        <end position="121"/>
    </location>
</feature>
<feature type="transmembrane region" description="Helical" evidence="9">
    <location>
        <begin position="21"/>
        <end position="45"/>
    </location>
</feature>
<evidence type="ECO:0000256" key="1">
    <source>
        <dbReference type="ARBA" id="ARBA00004651"/>
    </source>
</evidence>
<accession>A0ABT3ZNX3</accession>
<dbReference type="InterPro" id="IPR006043">
    <property type="entry name" value="NCS2"/>
</dbReference>
<comment type="similarity">
    <text evidence="2 8">Belongs to the nucleobase:cation symporter-2 (NCS2) (TC 2.A.40) family. Azg-like subfamily.</text>
</comment>
<feature type="transmembrane region" description="Helical" evidence="9">
    <location>
        <begin position="414"/>
        <end position="432"/>
    </location>
</feature>
<evidence type="ECO:0000313" key="11">
    <source>
        <dbReference type="Proteomes" id="UP001082899"/>
    </source>
</evidence>
<feature type="transmembrane region" description="Helical" evidence="9">
    <location>
        <begin position="133"/>
        <end position="157"/>
    </location>
</feature>
<keyword evidence="5 8" id="KW-0812">Transmembrane</keyword>
<evidence type="ECO:0000256" key="2">
    <source>
        <dbReference type="ARBA" id="ARBA00005697"/>
    </source>
</evidence>
<feature type="transmembrane region" description="Helical" evidence="9">
    <location>
        <begin position="169"/>
        <end position="187"/>
    </location>
</feature>
<sequence>MAVLKQFFGLEEAGSTVRTEILAGVTTFLTMAYILFVNPSILGAAGMPQGAVFVATCIVAALASLIMGLYANYPIACAPGMGLNAYFAFTVVNGMGVPWQTALGAVFISGCLFLLVSVLGLREAIIRGIPASIRAAITAGIGLFLAIVALKSAGVIVGNPATLVTLGDLHRPAALLAILGFFIIAVLDALRVRGAILIGILLVTLASFVVGGNHFAGLVSMPPSIAPTWFQFDLHAALSSGIVHVVLVFFLVELFDATGTLMGVAKRAGLLVEGKSARLNRALLADSAAIVAGAMLGTSSTTAYIESASGVQAGGRTGLTAVVVALLFIAALFFAPLASVVPAYATAPALLYVACLMLRDLVELPWDDPTEVVPAVLTALVMPFTYSIANGIAFGFISYAVLKLCTGRARQVAWIVWIIAAAFLLRYIYLGAS</sequence>
<evidence type="ECO:0000256" key="7">
    <source>
        <dbReference type="ARBA" id="ARBA00023136"/>
    </source>
</evidence>
<evidence type="ECO:0000256" key="9">
    <source>
        <dbReference type="SAM" id="Phobius"/>
    </source>
</evidence>
<dbReference type="PANTHER" id="PTHR43337:SF1">
    <property type="entry name" value="XANTHINE_URACIL PERMEASE C887.17-RELATED"/>
    <property type="match status" value="1"/>
</dbReference>
<evidence type="ECO:0000256" key="3">
    <source>
        <dbReference type="ARBA" id="ARBA00022448"/>
    </source>
</evidence>
<feature type="transmembrane region" description="Helical" evidence="9">
    <location>
        <begin position="194"/>
        <end position="216"/>
    </location>
</feature>
<dbReference type="InterPro" id="IPR045018">
    <property type="entry name" value="Azg-like"/>
</dbReference>
<dbReference type="PANTHER" id="PTHR43337">
    <property type="entry name" value="XANTHINE/URACIL PERMEASE C887.17-RELATED"/>
    <property type="match status" value="1"/>
</dbReference>
<gene>
    <name evidence="10" type="ORF">OVY01_12815</name>
</gene>
<feature type="transmembrane region" description="Helical" evidence="9">
    <location>
        <begin position="379"/>
        <end position="402"/>
    </location>
</feature>
<dbReference type="RefSeq" id="WP_267848080.1">
    <property type="nucleotide sequence ID" value="NZ_JAPMXC010000002.1"/>
</dbReference>
<dbReference type="PIRSF" id="PIRSF005353">
    <property type="entry name" value="PbuG"/>
    <property type="match status" value="1"/>
</dbReference>
<comment type="caution">
    <text evidence="10">The sequence shown here is derived from an EMBL/GenBank/DDBJ whole genome shotgun (WGS) entry which is preliminary data.</text>
</comment>
<keyword evidence="7 8" id="KW-0472">Membrane</keyword>
<evidence type="ECO:0000256" key="5">
    <source>
        <dbReference type="ARBA" id="ARBA00022692"/>
    </source>
</evidence>